<dbReference type="EMBL" id="AYGX02000123">
    <property type="protein sequence ID" value="KRO26544.1"/>
    <property type="molecule type" value="Genomic_DNA"/>
</dbReference>
<proteinExistence type="predicted"/>
<comment type="caution">
    <text evidence="1">The sequence shown here is derived from an EMBL/GenBank/DDBJ whole genome shotgun (WGS) entry which is preliminary data.</text>
</comment>
<gene>
    <name evidence="1" type="ORF">DY78_GL000840</name>
</gene>
<evidence type="ECO:0000313" key="2">
    <source>
        <dbReference type="Proteomes" id="UP000050920"/>
    </source>
</evidence>
<reference evidence="1 2" key="1">
    <citation type="journal article" date="2015" name="Genome Announc.">
        <title>Expanding the biotechnology potential of lactobacilli through comparative genomics of 213 strains and associated genera.</title>
        <authorList>
            <person name="Sun Z."/>
            <person name="Harris H.M."/>
            <person name="McCann A."/>
            <person name="Guo C."/>
            <person name="Argimon S."/>
            <person name="Zhang W."/>
            <person name="Yang X."/>
            <person name="Jeffery I.B."/>
            <person name="Cooney J.C."/>
            <person name="Kagawa T.F."/>
            <person name="Liu W."/>
            <person name="Song Y."/>
            <person name="Salvetti E."/>
            <person name="Wrobel A."/>
            <person name="Rasinkangas P."/>
            <person name="Parkhill J."/>
            <person name="Rea M.C."/>
            <person name="O'Sullivan O."/>
            <person name="Ritari J."/>
            <person name="Douillard F.P."/>
            <person name="Paul Ross R."/>
            <person name="Yang R."/>
            <person name="Briner A.E."/>
            <person name="Felis G.E."/>
            <person name="de Vos W.M."/>
            <person name="Barrangou R."/>
            <person name="Klaenhammer T.R."/>
            <person name="Caufield P.W."/>
            <person name="Cui Y."/>
            <person name="Zhang H."/>
            <person name="O'Toole P.W."/>
        </authorList>
    </citation>
    <scope>NUCLEOTIDE SEQUENCE [LARGE SCALE GENOMIC DNA]</scope>
    <source>
        <strain evidence="1 2">DSM 21115</strain>
    </source>
</reference>
<keyword evidence="2" id="KW-1185">Reference proteome</keyword>
<dbReference type="Pfam" id="PF01161">
    <property type="entry name" value="PBP"/>
    <property type="match status" value="1"/>
</dbReference>
<dbReference type="PANTHER" id="PTHR30289">
    <property type="entry name" value="UNCHARACTERIZED PROTEIN YBCL-RELATED"/>
    <property type="match status" value="1"/>
</dbReference>
<dbReference type="CDD" id="cd00865">
    <property type="entry name" value="PEBP_bact_arch"/>
    <property type="match status" value="1"/>
</dbReference>
<dbReference type="InterPro" id="IPR008914">
    <property type="entry name" value="PEBP"/>
</dbReference>
<dbReference type="Proteomes" id="UP000050920">
    <property type="component" value="Unassembled WGS sequence"/>
</dbReference>
<dbReference type="PANTHER" id="PTHR30289:SF1">
    <property type="entry name" value="PEBP (PHOSPHATIDYLETHANOLAMINE-BINDING PROTEIN) FAMILY PROTEIN"/>
    <property type="match status" value="1"/>
</dbReference>
<organism evidence="1 2">
    <name type="scientific">Lactiplantibacillus fabifermentans DSM 21115</name>
    <dbReference type="NCBI Taxonomy" id="1413187"/>
    <lineage>
        <taxon>Bacteria</taxon>
        <taxon>Bacillati</taxon>
        <taxon>Bacillota</taxon>
        <taxon>Bacilli</taxon>
        <taxon>Lactobacillales</taxon>
        <taxon>Lactobacillaceae</taxon>
        <taxon>Lactiplantibacillus</taxon>
    </lineage>
</organism>
<dbReference type="NCBIfam" id="TIGR00481">
    <property type="entry name" value="YbhB/YbcL family Raf kinase inhibitor-like protein"/>
    <property type="match status" value="1"/>
</dbReference>
<dbReference type="RefSeq" id="WP_024625068.1">
    <property type="nucleotide sequence ID" value="NZ_AYGX02000123.1"/>
</dbReference>
<dbReference type="AlphaFoldDB" id="A0A0R2NQ46"/>
<protein>
    <submittedName>
        <fullName evidence="1">Phosphatidylethanolamine-binding protein</fullName>
    </submittedName>
</protein>
<dbReference type="SUPFAM" id="SSF49777">
    <property type="entry name" value="PEBP-like"/>
    <property type="match status" value="1"/>
</dbReference>
<sequence length="169" mass="19119">MKVLIPTTNGFLNKKYTKYATSADKYQGYPIVSFPVIISDVPRNAKSLAFTFLDQDAIPVRGFTMIHWIAANISVNITCLPENMSQKNDAQMVQGSNSTSGSFINEHDKKISQHYFGPCPPDRDHRYIFRLYSLDKLLAIDQGYYLNEFYDVIEGHVINTATTVVKARA</sequence>
<evidence type="ECO:0000313" key="1">
    <source>
        <dbReference type="EMBL" id="KRO26544.1"/>
    </source>
</evidence>
<dbReference type="Gene3D" id="3.90.280.10">
    <property type="entry name" value="PEBP-like"/>
    <property type="match status" value="1"/>
</dbReference>
<dbReference type="InterPro" id="IPR036610">
    <property type="entry name" value="PEBP-like_sf"/>
</dbReference>
<dbReference type="InterPro" id="IPR005247">
    <property type="entry name" value="YbhB_YbcL/LppC-like"/>
</dbReference>
<name>A0A0R2NQ46_9LACO</name>
<accession>A0A0R2NQ46</accession>